<dbReference type="EMBL" id="AP019735">
    <property type="protein sequence ID" value="BBL03439.1"/>
    <property type="molecule type" value="Genomic_DNA"/>
</dbReference>
<evidence type="ECO:0000256" key="1">
    <source>
        <dbReference type="SAM" id="MobiDB-lite"/>
    </source>
</evidence>
<dbReference type="Gene3D" id="2.40.128.420">
    <property type="match status" value="1"/>
</dbReference>
<dbReference type="InterPro" id="IPR040580">
    <property type="entry name" value="DUF5627"/>
</dbReference>
<sequence length="342" mass="38461">MALAAAGSLLASCTNESIAFDDFERQTIYMPYQYPVRTLSLGNDRIDNSLDRQHKFNMGVCVGGYYNSNKQDWRVDFEIDPALVPDYFYRGDAKVEALPEEYYVLTPSSRAIIPKGSFSGLIEVQLTDAFFEDPKALTGAYVIPIRITGSPDTENILYGKPVDGKEDSADIHVSEDWSEKPMHFALFGVKYVNPWHGSWLRRGALIVRDRSGAVIEEECVTYREEFVEQDEVVKLTTTSLTSLETELSVGAERWTLALSVDEQTRRMTVASTPASAIEVSGTGSYKENGDSWGGTPENPTPRDAVYLNYFYERENGQRCEVLDTLVFRDRGIVFEADRPTIK</sequence>
<evidence type="ECO:0000313" key="4">
    <source>
        <dbReference type="EMBL" id="BBL03439.1"/>
    </source>
</evidence>
<organism evidence="4 5">
    <name type="scientific">Alistipes communis</name>
    <dbReference type="NCBI Taxonomy" id="2585118"/>
    <lineage>
        <taxon>Bacteria</taxon>
        <taxon>Pseudomonadati</taxon>
        <taxon>Bacteroidota</taxon>
        <taxon>Bacteroidia</taxon>
        <taxon>Bacteroidales</taxon>
        <taxon>Rikenellaceae</taxon>
        <taxon>Alistipes</taxon>
    </lineage>
</organism>
<reference evidence="5" key="1">
    <citation type="submission" date="2019-06" db="EMBL/GenBank/DDBJ databases">
        <title>Alistipes onderdonkii subsp. vulgaris subsp. nov., Alistipes dispar sp. nov. and Alistipes communis sp. nov., isolated from human faeces, and creation of Alistipes onderdonkii subsp. onderdonkii subsp. nov.</title>
        <authorList>
            <person name="Sakamoto M."/>
            <person name="Ikeyama N."/>
            <person name="Ogata Y."/>
            <person name="Suda W."/>
            <person name="Iino T."/>
            <person name="Hattori M."/>
            <person name="Ohkuma M."/>
        </authorList>
    </citation>
    <scope>NUCLEOTIDE SEQUENCE [LARGE SCALE GENOMIC DNA]</scope>
    <source>
        <strain evidence="5">5CBH24</strain>
    </source>
</reference>
<dbReference type="AlphaFoldDB" id="A0A4Y1WT42"/>
<feature type="region of interest" description="Disordered" evidence="1">
    <location>
        <begin position="280"/>
        <end position="299"/>
    </location>
</feature>
<evidence type="ECO:0000313" key="5">
    <source>
        <dbReference type="Proteomes" id="UP000318946"/>
    </source>
</evidence>
<dbReference type="Pfam" id="PF18620">
    <property type="entry name" value="DUF5627"/>
    <property type="match status" value="1"/>
</dbReference>
<evidence type="ECO:0000259" key="3">
    <source>
        <dbReference type="Pfam" id="PF18620"/>
    </source>
</evidence>
<feature type="domain" description="BT-3987-like N-terminal" evidence="2">
    <location>
        <begin position="26"/>
        <end position="150"/>
    </location>
</feature>
<gene>
    <name evidence="4" type="ORF">A5CBH24_07520</name>
</gene>
<dbReference type="Proteomes" id="UP000318946">
    <property type="component" value="Chromosome"/>
</dbReference>
<keyword evidence="5" id="KW-1185">Reference proteome</keyword>
<feature type="domain" description="DUF5627" evidence="3">
    <location>
        <begin position="194"/>
        <end position="331"/>
    </location>
</feature>
<protein>
    <recommendedName>
        <fullName evidence="6">DUF1735 domain-containing protein</fullName>
    </recommendedName>
</protein>
<name>A0A4Y1WT42_9BACT</name>
<evidence type="ECO:0008006" key="6">
    <source>
        <dbReference type="Google" id="ProtNLM"/>
    </source>
</evidence>
<dbReference type="Pfam" id="PF08522">
    <property type="entry name" value="BT_3987-like_N"/>
    <property type="match status" value="1"/>
</dbReference>
<evidence type="ECO:0000259" key="2">
    <source>
        <dbReference type="Pfam" id="PF08522"/>
    </source>
</evidence>
<proteinExistence type="predicted"/>
<accession>A0A4Y1WT42</accession>
<dbReference type="Gene3D" id="2.60.40.1740">
    <property type="entry name" value="hypothetical protein (bacova_03559)"/>
    <property type="match status" value="1"/>
</dbReference>
<dbReference type="InterPro" id="IPR013728">
    <property type="entry name" value="BT_3987-like_N"/>
</dbReference>
<dbReference type="KEGG" id="acou:A5CBH24_07520"/>